<dbReference type="EMBL" id="BFEA01000231">
    <property type="protein sequence ID" value="GBG75774.1"/>
    <property type="molecule type" value="Genomic_DNA"/>
</dbReference>
<name>A0A388L0C6_CHABU</name>
<dbReference type="PANTHER" id="PTHR43047:SF72">
    <property type="entry name" value="OSMOSENSING HISTIDINE PROTEIN KINASE SLN1"/>
    <property type="match status" value="1"/>
</dbReference>
<evidence type="ECO:0000313" key="7">
    <source>
        <dbReference type="Proteomes" id="UP000265515"/>
    </source>
</evidence>
<dbReference type="AlphaFoldDB" id="A0A388L0C6"/>
<proteinExistence type="predicted"/>
<keyword evidence="7" id="KW-1185">Reference proteome</keyword>
<dbReference type="Gramene" id="GBG75774">
    <property type="protein sequence ID" value="GBG75774"/>
    <property type="gene ID" value="CBR_g21018"/>
</dbReference>
<comment type="catalytic activity">
    <reaction evidence="1">
        <text>ATP + protein L-histidine = ADP + protein N-phospho-L-histidine.</text>
        <dbReference type="EC" id="2.7.13.3"/>
    </reaction>
</comment>
<dbReference type="InterPro" id="IPR036890">
    <property type="entry name" value="HATPase_C_sf"/>
</dbReference>
<organism evidence="6 7">
    <name type="scientific">Chara braunii</name>
    <name type="common">Braun's stonewort</name>
    <dbReference type="NCBI Taxonomy" id="69332"/>
    <lineage>
        <taxon>Eukaryota</taxon>
        <taxon>Viridiplantae</taxon>
        <taxon>Streptophyta</taxon>
        <taxon>Charophyceae</taxon>
        <taxon>Charales</taxon>
        <taxon>Characeae</taxon>
        <taxon>Chara</taxon>
    </lineage>
</organism>
<dbReference type="GO" id="GO:0009927">
    <property type="term" value="F:histidine phosphotransfer kinase activity"/>
    <property type="evidence" value="ECO:0007669"/>
    <property type="project" value="TreeGrafter"/>
</dbReference>
<dbReference type="Gene3D" id="3.30.565.10">
    <property type="entry name" value="Histidine kinase-like ATPase, C-terminal domain"/>
    <property type="match status" value="1"/>
</dbReference>
<dbReference type="Proteomes" id="UP000265515">
    <property type="component" value="Unassembled WGS sequence"/>
</dbReference>
<reference evidence="6 7" key="1">
    <citation type="journal article" date="2018" name="Cell">
        <title>The Chara Genome: Secondary Complexity and Implications for Plant Terrestrialization.</title>
        <authorList>
            <person name="Nishiyama T."/>
            <person name="Sakayama H."/>
            <person name="Vries J.D."/>
            <person name="Buschmann H."/>
            <person name="Saint-Marcoux D."/>
            <person name="Ullrich K.K."/>
            <person name="Haas F.B."/>
            <person name="Vanderstraeten L."/>
            <person name="Becker D."/>
            <person name="Lang D."/>
            <person name="Vosolsobe S."/>
            <person name="Rombauts S."/>
            <person name="Wilhelmsson P.K.I."/>
            <person name="Janitza P."/>
            <person name="Kern R."/>
            <person name="Heyl A."/>
            <person name="Rumpler F."/>
            <person name="Villalobos L.I.A.C."/>
            <person name="Clay J.M."/>
            <person name="Skokan R."/>
            <person name="Toyoda A."/>
            <person name="Suzuki Y."/>
            <person name="Kagoshima H."/>
            <person name="Schijlen E."/>
            <person name="Tajeshwar N."/>
            <person name="Catarino B."/>
            <person name="Hetherington A.J."/>
            <person name="Saltykova A."/>
            <person name="Bonnot C."/>
            <person name="Breuninger H."/>
            <person name="Symeonidi A."/>
            <person name="Radhakrishnan G.V."/>
            <person name="Van Nieuwerburgh F."/>
            <person name="Deforce D."/>
            <person name="Chang C."/>
            <person name="Karol K.G."/>
            <person name="Hedrich R."/>
            <person name="Ulvskov P."/>
            <person name="Glockner G."/>
            <person name="Delwiche C.F."/>
            <person name="Petrasek J."/>
            <person name="Van de Peer Y."/>
            <person name="Friml J."/>
            <person name="Beilby M."/>
            <person name="Dolan L."/>
            <person name="Kohara Y."/>
            <person name="Sugano S."/>
            <person name="Fujiyama A."/>
            <person name="Delaux P.-M."/>
            <person name="Quint M."/>
            <person name="TheiBen G."/>
            <person name="Hagemann M."/>
            <person name="Harholt J."/>
            <person name="Dunand C."/>
            <person name="Zachgo S."/>
            <person name="Langdale J."/>
            <person name="Maumus F."/>
            <person name="Straeten D.V.D."/>
            <person name="Gould S.B."/>
            <person name="Rensing S.A."/>
        </authorList>
    </citation>
    <scope>NUCLEOTIDE SEQUENCE [LARGE SCALE GENOMIC DNA]</scope>
    <source>
        <strain evidence="6 7">S276</strain>
    </source>
</reference>
<feature type="region of interest" description="Disordered" evidence="5">
    <location>
        <begin position="107"/>
        <end position="133"/>
    </location>
</feature>
<accession>A0A388L0C6</accession>
<dbReference type="STRING" id="69332.A0A388L0C6"/>
<evidence type="ECO:0000256" key="1">
    <source>
        <dbReference type="ARBA" id="ARBA00000085"/>
    </source>
</evidence>
<keyword evidence="3" id="KW-0808">Transferase</keyword>
<dbReference type="EC" id="2.7.13.3" evidence="2"/>
<comment type="caution">
    <text evidence="6">The sequence shown here is derived from an EMBL/GenBank/DDBJ whole genome shotgun (WGS) entry which is preliminary data.</text>
</comment>
<feature type="compositionally biased region" description="Low complexity" evidence="5">
    <location>
        <begin position="110"/>
        <end position="125"/>
    </location>
</feature>
<dbReference type="OrthoDB" id="427160at2759"/>
<evidence type="ECO:0000256" key="4">
    <source>
        <dbReference type="ARBA" id="ARBA00022777"/>
    </source>
</evidence>
<dbReference type="GO" id="GO:0005886">
    <property type="term" value="C:plasma membrane"/>
    <property type="evidence" value="ECO:0007669"/>
    <property type="project" value="TreeGrafter"/>
</dbReference>
<evidence type="ECO:0000313" key="6">
    <source>
        <dbReference type="EMBL" id="GBG75774.1"/>
    </source>
</evidence>
<gene>
    <name evidence="6" type="ORF">CBR_g21018</name>
</gene>
<evidence type="ECO:0000256" key="5">
    <source>
        <dbReference type="SAM" id="MobiDB-lite"/>
    </source>
</evidence>
<dbReference type="PANTHER" id="PTHR43047">
    <property type="entry name" value="TWO-COMPONENT HISTIDINE PROTEIN KINASE"/>
    <property type="match status" value="1"/>
</dbReference>
<dbReference type="SUPFAM" id="SSF55874">
    <property type="entry name" value="ATPase domain of HSP90 chaperone/DNA topoisomerase II/histidine kinase"/>
    <property type="match status" value="1"/>
</dbReference>
<evidence type="ECO:0000256" key="2">
    <source>
        <dbReference type="ARBA" id="ARBA00012438"/>
    </source>
</evidence>
<evidence type="ECO:0000256" key="3">
    <source>
        <dbReference type="ARBA" id="ARBA00022679"/>
    </source>
</evidence>
<dbReference type="GO" id="GO:0000155">
    <property type="term" value="F:phosphorelay sensor kinase activity"/>
    <property type="evidence" value="ECO:0007669"/>
    <property type="project" value="TreeGrafter"/>
</dbReference>
<protein>
    <recommendedName>
        <fullName evidence="2">histidine kinase</fullName>
        <ecNumber evidence="2">2.7.13.3</ecNumber>
    </recommendedName>
</protein>
<keyword evidence="4" id="KW-0418">Kinase</keyword>
<sequence>MLRKEKVDIRETVEHVLQVVRPFLDWKVMLYNCIPGDLPGVEGDKNRITQILHNIIDNAARFSTSGLICVTGMTVTDNNGLDCVAINVSDSANCISSENFASMFKESKGTEPTSTCTTSSTGQPTRVRSGVKR</sequence>